<feature type="region of interest" description="Disordered" evidence="1">
    <location>
        <begin position="154"/>
        <end position="193"/>
    </location>
</feature>
<accession>A0A9W6WK73</accession>
<gene>
    <name evidence="2" type="ORF">Cboi02_000601500</name>
</gene>
<dbReference type="EMBL" id="BSXN01003355">
    <property type="protein sequence ID" value="GME79089.1"/>
    <property type="molecule type" value="Genomic_DNA"/>
</dbReference>
<reference evidence="2" key="1">
    <citation type="submission" date="2023-04" db="EMBL/GenBank/DDBJ databases">
        <title>Candida boidinii NBRC 10035.</title>
        <authorList>
            <person name="Ichikawa N."/>
            <person name="Sato H."/>
            <person name="Tonouchi N."/>
        </authorList>
    </citation>
    <scope>NUCLEOTIDE SEQUENCE</scope>
    <source>
        <strain evidence="2">NBRC 10035</strain>
    </source>
</reference>
<proteinExistence type="predicted"/>
<feature type="compositionally biased region" description="Low complexity" evidence="1">
    <location>
        <begin position="154"/>
        <end position="177"/>
    </location>
</feature>
<dbReference type="AlphaFoldDB" id="A0A9W6WK73"/>
<evidence type="ECO:0000256" key="1">
    <source>
        <dbReference type="SAM" id="MobiDB-lite"/>
    </source>
</evidence>
<evidence type="ECO:0000313" key="3">
    <source>
        <dbReference type="Proteomes" id="UP001165120"/>
    </source>
</evidence>
<feature type="compositionally biased region" description="Low complexity" evidence="1">
    <location>
        <begin position="63"/>
        <end position="81"/>
    </location>
</feature>
<feature type="compositionally biased region" description="Polar residues" evidence="1">
    <location>
        <begin position="17"/>
        <end position="29"/>
    </location>
</feature>
<keyword evidence="3" id="KW-1185">Reference proteome</keyword>
<name>A0A9W6WK73_CANBO</name>
<dbReference type="Proteomes" id="UP001165120">
    <property type="component" value="Unassembled WGS sequence"/>
</dbReference>
<feature type="region of interest" description="Disordered" evidence="1">
    <location>
        <begin position="103"/>
        <end position="122"/>
    </location>
</feature>
<organism evidence="2 3">
    <name type="scientific">Candida boidinii</name>
    <name type="common">Yeast</name>
    <dbReference type="NCBI Taxonomy" id="5477"/>
    <lineage>
        <taxon>Eukaryota</taxon>
        <taxon>Fungi</taxon>
        <taxon>Dikarya</taxon>
        <taxon>Ascomycota</taxon>
        <taxon>Saccharomycotina</taxon>
        <taxon>Pichiomycetes</taxon>
        <taxon>Pichiales</taxon>
        <taxon>Pichiaceae</taxon>
        <taxon>Ogataea</taxon>
        <taxon>Ogataea/Candida clade</taxon>
    </lineage>
</organism>
<protein>
    <submittedName>
        <fullName evidence="2">Unnamed protein product</fullName>
    </submittedName>
</protein>
<evidence type="ECO:0000313" key="2">
    <source>
        <dbReference type="EMBL" id="GME79089.1"/>
    </source>
</evidence>
<feature type="compositionally biased region" description="Basic and acidic residues" evidence="1">
    <location>
        <begin position="178"/>
        <end position="192"/>
    </location>
</feature>
<comment type="caution">
    <text evidence="2">The sequence shown here is derived from an EMBL/GenBank/DDBJ whole genome shotgun (WGS) entry which is preliminary data.</text>
</comment>
<feature type="region of interest" description="Disordered" evidence="1">
    <location>
        <begin position="1"/>
        <end position="98"/>
    </location>
</feature>
<sequence length="234" mass="26422">MMSSLNMDLRDSKEMSSEVSNEDNISGNSKLKRQPNLKRFSYHPTSPTTDIEDSNVFEERFSTKSYSNSSSSSRSTSNNSNHQNPLQRPRSVFDNLHSPTIKNSIRNSLHRQKNNNNNKSNEDYLKLEDDFFIGFDPKDEINNTLDTMKDSAVLSTSKSSSSSSTSSSASSNCARYQSSKDKNTNTKQKKDPQSIAHPCIENCENYNPTSLDVIEELLEMLNFQITVINGETYV</sequence>